<dbReference type="EMBL" id="MN738969">
    <property type="protein sequence ID" value="QHT33564.1"/>
    <property type="molecule type" value="Genomic_DNA"/>
</dbReference>
<evidence type="ECO:0000313" key="1">
    <source>
        <dbReference type="EMBL" id="QHT33564.1"/>
    </source>
</evidence>
<name>A0A6C0EWJ4_9ZZZZ</name>
<organism evidence="1">
    <name type="scientific">viral metagenome</name>
    <dbReference type="NCBI Taxonomy" id="1070528"/>
    <lineage>
        <taxon>unclassified sequences</taxon>
        <taxon>metagenomes</taxon>
        <taxon>organismal metagenomes</taxon>
    </lineage>
</organism>
<sequence length="266" mass="31003">MSRPHISLDDALHEYYKLKDRYDETYDTKKGSVLSDDTLSIPQKRSKIAKLKQTRKCIVCKATGGTIFTDENRTLKAVCGSAATPCGLNIEIAKGKIDNIGELIQSTYKKIEEIKENIIKYKLDLLFRYITDEQLAQKFGEAKKELDGYLEKYDKLYNKHIDVTINPQKIEEIKRFNAELYTYIGQIKQLMNEFHETGDTEKIRVMIELYLAHIIPITQKIRDTTYVYNNVEYDENTKIYSLIQKKYSVKSMEVDIEHPQVISFTK</sequence>
<accession>A0A6C0EWJ4</accession>
<reference evidence="1" key="1">
    <citation type="journal article" date="2020" name="Nature">
        <title>Giant virus diversity and host interactions through global metagenomics.</title>
        <authorList>
            <person name="Schulz F."/>
            <person name="Roux S."/>
            <person name="Paez-Espino D."/>
            <person name="Jungbluth S."/>
            <person name="Walsh D.A."/>
            <person name="Denef V.J."/>
            <person name="McMahon K.D."/>
            <person name="Konstantinidis K.T."/>
            <person name="Eloe-Fadrosh E.A."/>
            <person name="Kyrpides N.C."/>
            <person name="Woyke T."/>
        </authorList>
    </citation>
    <scope>NUCLEOTIDE SEQUENCE</scope>
    <source>
        <strain evidence="1">GVMAG-M-3300009161-36</strain>
    </source>
</reference>
<protein>
    <submittedName>
        <fullName evidence="1">Uncharacterized protein</fullName>
    </submittedName>
</protein>
<proteinExistence type="predicted"/>
<dbReference type="AlphaFoldDB" id="A0A6C0EWJ4"/>